<organism evidence="1 2">
    <name type="scientific">Romanomermis culicivorax</name>
    <name type="common">Nematode worm</name>
    <dbReference type="NCBI Taxonomy" id="13658"/>
    <lineage>
        <taxon>Eukaryota</taxon>
        <taxon>Metazoa</taxon>
        <taxon>Ecdysozoa</taxon>
        <taxon>Nematoda</taxon>
        <taxon>Enoplea</taxon>
        <taxon>Dorylaimia</taxon>
        <taxon>Mermithida</taxon>
        <taxon>Mermithoidea</taxon>
        <taxon>Mermithidae</taxon>
        <taxon>Romanomermis</taxon>
    </lineage>
</organism>
<evidence type="ECO:0000313" key="1">
    <source>
        <dbReference type="Proteomes" id="UP000887565"/>
    </source>
</evidence>
<name>A0A915JEL7_ROMCU</name>
<keyword evidence="1" id="KW-1185">Reference proteome</keyword>
<dbReference type="AlphaFoldDB" id="A0A915JEL7"/>
<reference evidence="2" key="1">
    <citation type="submission" date="2022-11" db="UniProtKB">
        <authorList>
            <consortium name="WormBaseParasite"/>
        </authorList>
    </citation>
    <scope>IDENTIFICATION</scope>
</reference>
<evidence type="ECO:0000313" key="2">
    <source>
        <dbReference type="WBParaSite" id="nRc.2.0.1.t24965-RA"/>
    </source>
</evidence>
<dbReference type="WBParaSite" id="nRc.2.0.1.t24965-RA">
    <property type="protein sequence ID" value="nRc.2.0.1.t24965-RA"/>
    <property type="gene ID" value="nRc.2.0.1.g24965"/>
</dbReference>
<protein>
    <submittedName>
        <fullName evidence="2">Uncharacterized protein</fullName>
    </submittedName>
</protein>
<proteinExistence type="predicted"/>
<dbReference type="Proteomes" id="UP000887565">
    <property type="component" value="Unplaced"/>
</dbReference>
<accession>A0A915JEL7</accession>
<sequence>MSGLFAHFKQAELLKTTPLMQSQRIAIMKEDKSLSFIDDNEIDLSKMQTFEQRSRAMPEIGNGSKLILGDDHDDYFKLTGSEMTGSLDGAGGYDTLDLSEYGSKKLLSVRRNLVILFRGGEAFSLKNIESIVGRRNMSDIVYICNENRIDLAGSFNNPDEIFIAQDEDHKCLPPTNLTIYLRKDTHVSCTCKTAKVTYLVLEDGRGVDHIRMKPLNGRLMAYLDAVESAFEIIEKYSQFIEDSSLMTLVVNSSDGIIVLKHNHHSIQVNVLYLHCIGADELLAGLGFRGSSLMY</sequence>